<dbReference type="SUPFAM" id="SSF48452">
    <property type="entry name" value="TPR-like"/>
    <property type="match status" value="1"/>
</dbReference>
<dbReference type="Pfam" id="PF07980">
    <property type="entry name" value="SusD_RagB"/>
    <property type="match status" value="1"/>
</dbReference>
<evidence type="ECO:0000313" key="8">
    <source>
        <dbReference type="EMBL" id="WEK20207.1"/>
    </source>
</evidence>
<dbReference type="InterPro" id="IPR012944">
    <property type="entry name" value="SusD_RagB_dom"/>
</dbReference>
<dbReference type="Gene3D" id="1.25.40.390">
    <property type="match status" value="1"/>
</dbReference>
<gene>
    <name evidence="8" type="ORF">P0Y49_03465</name>
</gene>
<evidence type="ECO:0000256" key="4">
    <source>
        <dbReference type="ARBA" id="ARBA00023136"/>
    </source>
</evidence>
<evidence type="ECO:0000256" key="2">
    <source>
        <dbReference type="ARBA" id="ARBA00006275"/>
    </source>
</evidence>
<keyword evidence="3" id="KW-0732">Signal</keyword>
<dbReference type="InterPro" id="IPR011990">
    <property type="entry name" value="TPR-like_helical_dom_sf"/>
</dbReference>
<evidence type="ECO:0000259" key="7">
    <source>
        <dbReference type="Pfam" id="PF14322"/>
    </source>
</evidence>
<dbReference type="EMBL" id="CP119313">
    <property type="protein sequence ID" value="WEK20207.1"/>
    <property type="molecule type" value="Genomic_DNA"/>
</dbReference>
<evidence type="ECO:0000313" key="9">
    <source>
        <dbReference type="Proteomes" id="UP001214530"/>
    </source>
</evidence>
<feature type="domain" description="RagB/SusD" evidence="6">
    <location>
        <begin position="341"/>
        <end position="457"/>
    </location>
</feature>
<evidence type="ECO:0000256" key="3">
    <source>
        <dbReference type="ARBA" id="ARBA00022729"/>
    </source>
</evidence>
<protein>
    <submittedName>
        <fullName evidence="8">RagB/SusD family nutrient uptake outer membrane protein</fullName>
    </submittedName>
</protein>
<keyword evidence="4" id="KW-0472">Membrane</keyword>
<evidence type="ECO:0000256" key="1">
    <source>
        <dbReference type="ARBA" id="ARBA00004442"/>
    </source>
</evidence>
<dbReference type="PROSITE" id="PS51257">
    <property type="entry name" value="PROKAR_LIPOPROTEIN"/>
    <property type="match status" value="1"/>
</dbReference>
<dbReference type="InterPro" id="IPR033985">
    <property type="entry name" value="SusD-like_N"/>
</dbReference>
<comment type="subcellular location">
    <subcellularLocation>
        <location evidence="1">Cell outer membrane</location>
    </subcellularLocation>
</comment>
<accession>A0AAJ6B6N6</accession>
<keyword evidence="5" id="KW-0998">Cell outer membrane</keyword>
<sequence length="464" mass="52128">MIAIYMKKMMIILGIFALLGCTKKLDLKPDSRVIVPKSANDLQLILDNTDVMNMTPNIGLVSADEYFFSSLRAWQSTYSPVTRTVSVWQKDLFAGETQVGDWTGPYSTIYYCNTVLDILATQDISNDNEKRILKGWALFARAYTYYNLVSIFSKAYDPLTASQDLGVPLKLSANIDEILQRGKLEQCYNQIILDAKAAGDLLQQDIISNKRSRPSKVAAYALLARVYLSMGKFTEAEAYADKTLSLYSTLTDYNLISKTADGALSFNSEEVIYLTCGYGDYAEISPGLSTTYGIVPELINLYNPSDLRLPIYFQKNTLGNYNIRSLYTGNSSLFSGLATDEIYLIKAECLARRGETLQSMSYLNQLGIKRWDPKATSPSKPYENLTANTPEIALDKVLIERRKALVFRGIRWTDLKRLNVEGRNITITRKLDDQIFTLEPNSPRYVLPIPDDEVALSGVAQNVR</sequence>
<evidence type="ECO:0000256" key="5">
    <source>
        <dbReference type="ARBA" id="ARBA00023237"/>
    </source>
</evidence>
<feature type="domain" description="SusD-like N-terminal" evidence="7">
    <location>
        <begin position="25"/>
        <end position="228"/>
    </location>
</feature>
<evidence type="ECO:0000259" key="6">
    <source>
        <dbReference type="Pfam" id="PF07980"/>
    </source>
</evidence>
<dbReference type="Proteomes" id="UP001214530">
    <property type="component" value="Chromosome"/>
</dbReference>
<dbReference type="Pfam" id="PF14322">
    <property type="entry name" value="SusD-like_3"/>
    <property type="match status" value="1"/>
</dbReference>
<dbReference type="GO" id="GO:0009279">
    <property type="term" value="C:cell outer membrane"/>
    <property type="evidence" value="ECO:0007669"/>
    <property type="project" value="UniProtKB-SubCell"/>
</dbReference>
<comment type="similarity">
    <text evidence="2">Belongs to the SusD family.</text>
</comment>
<dbReference type="AlphaFoldDB" id="A0AAJ6B6N6"/>
<organism evidence="8 9">
    <name type="scientific">Candidatus Pedobacter colombiensis</name>
    <dbReference type="NCBI Taxonomy" id="3121371"/>
    <lineage>
        <taxon>Bacteria</taxon>
        <taxon>Pseudomonadati</taxon>
        <taxon>Bacteroidota</taxon>
        <taxon>Sphingobacteriia</taxon>
        <taxon>Sphingobacteriales</taxon>
        <taxon>Sphingobacteriaceae</taxon>
        <taxon>Pedobacter</taxon>
    </lineage>
</organism>
<name>A0AAJ6B6N6_9SPHI</name>
<proteinExistence type="inferred from homology"/>
<reference evidence="8" key="1">
    <citation type="submission" date="2023-03" db="EMBL/GenBank/DDBJ databases">
        <title>Andean soil-derived lignocellulolytic bacterial consortium as a source of novel taxa and putative plastic-active enzymes.</title>
        <authorList>
            <person name="Diaz-Garcia L."/>
            <person name="Chuvochina M."/>
            <person name="Feuerriegel G."/>
            <person name="Bunk B."/>
            <person name="Sproer C."/>
            <person name="Streit W.R."/>
            <person name="Rodriguez L.M."/>
            <person name="Overmann J."/>
            <person name="Jimenez D.J."/>
        </authorList>
    </citation>
    <scope>NUCLEOTIDE SEQUENCE</scope>
    <source>
        <strain evidence="8">MAG 3858</strain>
    </source>
</reference>